<evidence type="ECO:0000256" key="10">
    <source>
        <dbReference type="ARBA" id="ARBA00032441"/>
    </source>
</evidence>
<dbReference type="PANTHER" id="PTHR33540:SF2">
    <property type="entry name" value="TRNA THREONYLCARBAMOYLADENOSINE BIOSYNTHESIS PROTEIN TSAE"/>
    <property type="match status" value="1"/>
</dbReference>
<gene>
    <name evidence="11" type="ORF">SAMN02746064_00950</name>
</gene>
<sequence>MACCEMKYLSKSPQETLTLGLEIGNLLTEGHVVCLEGEMGGGKTALSQAMLRGLGVEGYITSPTYSIVNEYEAKGMKLYHFDIYRVESAEELYDIGFEEYLKNSIAIIEWPQIIREDLKEPVLDIVIIKTGNENERIINLKGPCPLIRELKKKLGERGKDI</sequence>
<dbReference type="EMBL" id="FQTU01000005">
    <property type="protein sequence ID" value="SHE66810.1"/>
    <property type="molecule type" value="Genomic_DNA"/>
</dbReference>
<dbReference type="GO" id="GO:0046872">
    <property type="term" value="F:metal ion binding"/>
    <property type="evidence" value="ECO:0007669"/>
    <property type="project" value="UniProtKB-KW"/>
</dbReference>
<dbReference type="InterPro" id="IPR003442">
    <property type="entry name" value="T6A_TsaE"/>
</dbReference>
<reference evidence="11 12" key="1">
    <citation type="submission" date="2016-11" db="EMBL/GenBank/DDBJ databases">
        <authorList>
            <person name="Jaros S."/>
            <person name="Januszkiewicz K."/>
            <person name="Wedrychowicz H."/>
        </authorList>
    </citation>
    <scope>NUCLEOTIDE SEQUENCE [LARGE SCALE GENOMIC DNA]</scope>
    <source>
        <strain evidence="11 12">DSM 14828</strain>
    </source>
</reference>
<proteinExistence type="inferred from homology"/>
<evidence type="ECO:0000256" key="7">
    <source>
        <dbReference type="ARBA" id="ARBA00022741"/>
    </source>
</evidence>
<dbReference type="STRING" id="1120975.SAMN02746064_00950"/>
<dbReference type="GO" id="GO:0005737">
    <property type="term" value="C:cytoplasm"/>
    <property type="evidence" value="ECO:0007669"/>
    <property type="project" value="UniProtKB-SubCell"/>
</dbReference>
<evidence type="ECO:0000256" key="2">
    <source>
        <dbReference type="ARBA" id="ARBA00007599"/>
    </source>
</evidence>
<keyword evidence="8" id="KW-0067">ATP-binding</keyword>
<name>A0A1M4VDB2_9FIRM</name>
<dbReference type="Proteomes" id="UP000184251">
    <property type="component" value="Unassembled WGS sequence"/>
</dbReference>
<dbReference type="GO" id="GO:0005524">
    <property type="term" value="F:ATP binding"/>
    <property type="evidence" value="ECO:0007669"/>
    <property type="project" value="UniProtKB-KW"/>
</dbReference>
<keyword evidence="5" id="KW-0819">tRNA processing</keyword>
<dbReference type="InterPro" id="IPR027417">
    <property type="entry name" value="P-loop_NTPase"/>
</dbReference>
<keyword evidence="12" id="KW-1185">Reference proteome</keyword>
<keyword evidence="9" id="KW-0460">Magnesium</keyword>
<dbReference type="NCBIfam" id="TIGR00150">
    <property type="entry name" value="T6A_YjeE"/>
    <property type="match status" value="1"/>
</dbReference>
<dbReference type="OrthoDB" id="9815896at2"/>
<organism evidence="11 12">
    <name type="scientific">Alkalibacter saccharofermentans DSM 14828</name>
    <dbReference type="NCBI Taxonomy" id="1120975"/>
    <lineage>
        <taxon>Bacteria</taxon>
        <taxon>Bacillati</taxon>
        <taxon>Bacillota</taxon>
        <taxon>Clostridia</taxon>
        <taxon>Eubacteriales</taxon>
        <taxon>Eubacteriaceae</taxon>
        <taxon>Alkalibacter</taxon>
    </lineage>
</organism>
<evidence type="ECO:0000256" key="6">
    <source>
        <dbReference type="ARBA" id="ARBA00022723"/>
    </source>
</evidence>
<dbReference type="PANTHER" id="PTHR33540">
    <property type="entry name" value="TRNA THREONYLCARBAMOYLADENOSINE BIOSYNTHESIS PROTEIN TSAE"/>
    <property type="match status" value="1"/>
</dbReference>
<keyword evidence="4" id="KW-0963">Cytoplasm</keyword>
<protein>
    <recommendedName>
        <fullName evidence="3">tRNA threonylcarbamoyladenosine biosynthesis protein TsaE</fullName>
    </recommendedName>
    <alternativeName>
        <fullName evidence="10">t(6)A37 threonylcarbamoyladenosine biosynthesis protein TsaE</fullName>
    </alternativeName>
</protein>
<keyword evidence="6" id="KW-0479">Metal-binding</keyword>
<comment type="similarity">
    <text evidence="2">Belongs to the TsaE family.</text>
</comment>
<dbReference type="GO" id="GO:0002949">
    <property type="term" value="P:tRNA threonylcarbamoyladenosine modification"/>
    <property type="evidence" value="ECO:0007669"/>
    <property type="project" value="InterPro"/>
</dbReference>
<dbReference type="SUPFAM" id="SSF52540">
    <property type="entry name" value="P-loop containing nucleoside triphosphate hydrolases"/>
    <property type="match status" value="1"/>
</dbReference>
<evidence type="ECO:0000313" key="12">
    <source>
        <dbReference type="Proteomes" id="UP000184251"/>
    </source>
</evidence>
<keyword evidence="7" id="KW-0547">Nucleotide-binding</keyword>
<dbReference type="Gene3D" id="3.40.50.300">
    <property type="entry name" value="P-loop containing nucleotide triphosphate hydrolases"/>
    <property type="match status" value="1"/>
</dbReference>
<dbReference type="RefSeq" id="WP_084116978.1">
    <property type="nucleotide sequence ID" value="NZ_FQTU01000005.1"/>
</dbReference>
<evidence type="ECO:0000256" key="9">
    <source>
        <dbReference type="ARBA" id="ARBA00022842"/>
    </source>
</evidence>
<dbReference type="Pfam" id="PF02367">
    <property type="entry name" value="TsaE"/>
    <property type="match status" value="1"/>
</dbReference>
<evidence type="ECO:0000256" key="5">
    <source>
        <dbReference type="ARBA" id="ARBA00022694"/>
    </source>
</evidence>
<evidence type="ECO:0000256" key="8">
    <source>
        <dbReference type="ARBA" id="ARBA00022840"/>
    </source>
</evidence>
<comment type="subcellular location">
    <subcellularLocation>
        <location evidence="1">Cytoplasm</location>
    </subcellularLocation>
</comment>
<evidence type="ECO:0000256" key="3">
    <source>
        <dbReference type="ARBA" id="ARBA00019010"/>
    </source>
</evidence>
<accession>A0A1M4VDB2</accession>
<evidence type="ECO:0000313" key="11">
    <source>
        <dbReference type="EMBL" id="SHE66810.1"/>
    </source>
</evidence>
<dbReference type="AlphaFoldDB" id="A0A1M4VDB2"/>
<evidence type="ECO:0000256" key="1">
    <source>
        <dbReference type="ARBA" id="ARBA00004496"/>
    </source>
</evidence>
<evidence type="ECO:0000256" key="4">
    <source>
        <dbReference type="ARBA" id="ARBA00022490"/>
    </source>
</evidence>